<organism evidence="1 2">
    <name type="scientific">Collimonas pratensis</name>
    <dbReference type="NCBI Taxonomy" id="279113"/>
    <lineage>
        <taxon>Bacteria</taxon>
        <taxon>Pseudomonadati</taxon>
        <taxon>Pseudomonadota</taxon>
        <taxon>Betaproteobacteria</taxon>
        <taxon>Burkholderiales</taxon>
        <taxon>Oxalobacteraceae</taxon>
        <taxon>Collimonas</taxon>
    </lineage>
</organism>
<sequence length="43" mass="5036">MGICPSSYRLSFQAVSQDRLRIKLKFLTCFQFNFALNLVNDFC</sequence>
<evidence type="ECO:0000313" key="2">
    <source>
        <dbReference type="Proteomes" id="UP000074914"/>
    </source>
</evidence>
<gene>
    <name evidence="1" type="ORF">CPter291_4202</name>
</gene>
<reference evidence="1 2" key="1">
    <citation type="submission" date="2015-11" db="EMBL/GenBank/DDBJ databases">
        <title>Exploring the genomic traits of fungus-feeding bacterial genus Collimonas.</title>
        <authorList>
            <person name="Song C."/>
            <person name="Schmidt R."/>
            <person name="de Jager V."/>
            <person name="Krzyzanowska D."/>
            <person name="Jongedijk E."/>
            <person name="Cankar K."/>
            <person name="Beekwilder J."/>
            <person name="van Veen A."/>
            <person name="de Boer W."/>
            <person name="van Veen J.A."/>
            <person name="Garbeva P."/>
        </authorList>
    </citation>
    <scope>NUCLEOTIDE SEQUENCE [LARGE SCALE GENOMIC DNA]</scope>
    <source>
        <strain evidence="1 2">Ter291</strain>
    </source>
</reference>
<evidence type="ECO:0000313" key="1">
    <source>
        <dbReference type="EMBL" id="AMP16432.1"/>
    </source>
</evidence>
<name>A0ABN4MLH2_9BURK</name>
<protein>
    <submittedName>
        <fullName evidence="1">Uncharacterized protein</fullName>
    </submittedName>
</protein>
<accession>A0ABN4MLH2</accession>
<keyword evidence="2" id="KW-1185">Reference proteome</keyword>
<dbReference type="EMBL" id="CP013236">
    <property type="protein sequence ID" value="AMP16432.1"/>
    <property type="molecule type" value="Genomic_DNA"/>
</dbReference>
<dbReference type="Proteomes" id="UP000074914">
    <property type="component" value="Chromosome"/>
</dbReference>
<proteinExistence type="predicted"/>